<organism evidence="1 2">
    <name type="scientific">Catenulispora pinistramenti</name>
    <dbReference type="NCBI Taxonomy" id="2705254"/>
    <lineage>
        <taxon>Bacteria</taxon>
        <taxon>Bacillati</taxon>
        <taxon>Actinomycetota</taxon>
        <taxon>Actinomycetes</taxon>
        <taxon>Catenulisporales</taxon>
        <taxon>Catenulisporaceae</taxon>
        <taxon>Catenulispora</taxon>
    </lineage>
</organism>
<evidence type="ECO:0008006" key="3">
    <source>
        <dbReference type="Google" id="ProtNLM"/>
    </source>
</evidence>
<reference evidence="1 2" key="1">
    <citation type="submission" date="2020-02" db="EMBL/GenBank/DDBJ databases">
        <title>Acidophilic actinobacteria isolated from forest soil.</title>
        <authorList>
            <person name="Golinska P."/>
        </authorList>
    </citation>
    <scope>NUCLEOTIDE SEQUENCE [LARGE SCALE GENOMIC DNA]</scope>
    <source>
        <strain evidence="1 2">NL8</strain>
    </source>
</reference>
<dbReference type="SUPFAM" id="SSF89372">
    <property type="entry name" value="Fucose-specific lectin"/>
    <property type="match status" value="1"/>
</dbReference>
<comment type="caution">
    <text evidence="1">The sequence shown here is derived from an EMBL/GenBank/DDBJ whole genome shotgun (WGS) entry which is preliminary data.</text>
</comment>
<accession>A0ABS5KWU2</accession>
<proteinExistence type="predicted"/>
<keyword evidence="2" id="KW-1185">Reference proteome</keyword>
<dbReference type="Proteomes" id="UP000730482">
    <property type="component" value="Unassembled WGS sequence"/>
</dbReference>
<sequence length="679" mass="67434">MHPPAGAGQFDNSLIATTALAYVGRWGGMACVDANRFRSGQCREFVDCVVSLASGGRIWPVDPNGNYQVGFSSVGAVPVAPAAATEGDIIQIGDHDDSDPLHTAIVLSNHGDGTYTVVDANWVGQPLIRELVGVHDWTPPAAAQFWRLGSVNPNTPGWQMPKNDAAYGTQAPDTAINPAPPAPTVSTDAVNGLASGTITVRSTDADPTHPAVRMQYWVDGKSDTAIDNAPGGALLPLDTTTLPDGPHVITTQAMAADGAISALSAPITINVTNHKQAIAVAAPTAPLLSGTVPLNVGAAPAADLAKETLTVDGVAQPQPPAASSVLNLDTSTLVAGPHQISVAVTNREGQTVTWGPVIVTVTGAATGPRAALPSAAAGHSDLVAVDATGRLLRYPWVADGTFGVPQPIADGFADVTSLVAGHFAGPAGAVQLLAVRKDGSAHLYGFDATGKAVDQGTVTGAPWNTFTRLAAGVFSKGGPEAVVGIDAAGHAQLITISVPAAGGPVAATVPAAAGAPAAGAPAALGAPVAAPNAAAAPVKPALTAAVQGLPASPALAGAVTIEAVPGADGADKLLSVDGTGAVVAYTLTGPQGFVPDLGTPTGPAVPTVKLTTPAPAATPVAGDFAGSTPELMVTGADGQTWIVSPDHPDRPSQGAAFVSDAAVEATPHTPGQRLILPAD</sequence>
<dbReference type="EMBL" id="JAAFYZ010000105">
    <property type="protein sequence ID" value="MBS2550516.1"/>
    <property type="molecule type" value="Genomic_DNA"/>
</dbReference>
<evidence type="ECO:0000313" key="1">
    <source>
        <dbReference type="EMBL" id="MBS2550516.1"/>
    </source>
</evidence>
<name>A0ABS5KWU2_9ACTN</name>
<protein>
    <recommendedName>
        <fullName evidence="3">CHAP domain-containing protein</fullName>
    </recommendedName>
</protein>
<evidence type="ECO:0000313" key="2">
    <source>
        <dbReference type="Proteomes" id="UP000730482"/>
    </source>
</evidence>
<dbReference type="RefSeq" id="WP_212013454.1">
    <property type="nucleotide sequence ID" value="NZ_JAAFYZ010000105.1"/>
</dbReference>
<gene>
    <name evidence="1" type="ORF">KGQ19_26955</name>
</gene>